<dbReference type="Proteomes" id="UP001500618">
    <property type="component" value="Unassembled WGS sequence"/>
</dbReference>
<dbReference type="CDD" id="cd00093">
    <property type="entry name" value="HTH_XRE"/>
    <property type="match status" value="1"/>
</dbReference>
<gene>
    <name evidence="2" type="ORF">GCM10009765_80190</name>
</gene>
<organism evidence="2 3">
    <name type="scientific">Fodinicola feengrottensis</name>
    <dbReference type="NCBI Taxonomy" id="435914"/>
    <lineage>
        <taxon>Bacteria</taxon>
        <taxon>Bacillati</taxon>
        <taxon>Actinomycetota</taxon>
        <taxon>Actinomycetes</taxon>
        <taxon>Mycobacteriales</taxon>
        <taxon>Fodinicola</taxon>
    </lineage>
</organism>
<dbReference type="InterPro" id="IPR001387">
    <property type="entry name" value="Cro/C1-type_HTH"/>
</dbReference>
<evidence type="ECO:0000313" key="2">
    <source>
        <dbReference type="EMBL" id="GAA1719804.1"/>
    </source>
</evidence>
<evidence type="ECO:0000313" key="3">
    <source>
        <dbReference type="Proteomes" id="UP001500618"/>
    </source>
</evidence>
<dbReference type="InterPro" id="IPR010982">
    <property type="entry name" value="Lambda_DNA-bd_dom_sf"/>
</dbReference>
<dbReference type="Pfam" id="PF17765">
    <property type="entry name" value="MLTR_LBD"/>
    <property type="match status" value="1"/>
</dbReference>
<evidence type="ECO:0000259" key="1">
    <source>
        <dbReference type="PROSITE" id="PS50943"/>
    </source>
</evidence>
<dbReference type="SUPFAM" id="SSF47413">
    <property type="entry name" value="lambda repressor-like DNA-binding domains"/>
    <property type="match status" value="1"/>
</dbReference>
<comment type="caution">
    <text evidence="2">The sequence shown here is derived from an EMBL/GenBank/DDBJ whole genome shotgun (WGS) entry which is preliminary data.</text>
</comment>
<accession>A0ABN2J7Z2</accession>
<dbReference type="Gene3D" id="1.10.260.40">
    <property type="entry name" value="lambda repressor-like DNA-binding domains"/>
    <property type="match status" value="1"/>
</dbReference>
<protein>
    <submittedName>
        <fullName evidence="2">Helix-turn-helix transcriptional regulator</fullName>
    </submittedName>
</protein>
<feature type="domain" description="HTH cro/C1-type" evidence="1">
    <location>
        <begin position="39"/>
        <end position="86"/>
    </location>
</feature>
<dbReference type="RefSeq" id="WP_163570954.1">
    <property type="nucleotide sequence ID" value="NZ_BAAANY010000043.1"/>
</dbReference>
<dbReference type="Gene3D" id="3.30.450.180">
    <property type="match status" value="1"/>
</dbReference>
<dbReference type="EMBL" id="BAAANY010000043">
    <property type="protein sequence ID" value="GAA1719804.1"/>
    <property type="molecule type" value="Genomic_DNA"/>
</dbReference>
<dbReference type="Pfam" id="PF13560">
    <property type="entry name" value="HTH_31"/>
    <property type="match status" value="1"/>
</dbReference>
<dbReference type="PANTHER" id="PTHR35010:SF2">
    <property type="entry name" value="BLL4672 PROTEIN"/>
    <property type="match status" value="1"/>
</dbReference>
<dbReference type="PANTHER" id="PTHR35010">
    <property type="entry name" value="BLL4672 PROTEIN-RELATED"/>
    <property type="match status" value="1"/>
</dbReference>
<dbReference type="SMART" id="SM00530">
    <property type="entry name" value="HTH_XRE"/>
    <property type="match status" value="1"/>
</dbReference>
<name>A0ABN2J7Z2_9ACTN</name>
<reference evidence="2 3" key="1">
    <citation type="journal article" date="2019" name="Int. J. Syst. Evol. Microbiol.">
        <title>The Global Catalogue of Microorganisms (GCM) 10K type strain sequencing project: providing services to taxonomists for standard genome sequencing and annotation.</title>
        <authorList>
            <consortium name="The Broad Institute Genomics Platform"/>
            <consortium name="The Broad Institute Genome Sequencing Center for Infectious Disease"/>
            <person name="Wu L."/>
            <person name="Ma J."/>
        </authorList>
    </citation>
    <scope>NUCLEOTIDE SEQUENCE [LARGE SCALE GENOMIC DNA]</scope>
    <source>
        <strain evidence="2 3">JCM 14718</strain>
    </source>
</reference>
<sequence length="325" mass="36166">MNVKADNHREAGLFLRSRRDRLSPDEIGVPLTNTRRVSGLRRDETARLAGISVEYYTRLEQGRAGTPSDSVLNTVSRALQLEETGLSYLRDLYERTPVKKPRAAKPERVRPTLRRLLDAVTTPALIFGRCTDVLAWNSGAAALLGDFGARPADQRNLARLVLLDDGYASLMADWENVPRETVGILRMAAGRHPDDPKLAALVGELTLKSKDFSRWWNTHDVRQKAHGTKRLDHPVVGSIKISYETLHLPNEPDQTLVTYFASEPDSPADTALTLLMNWTAPDPVAPGDYDIPQNVIECASELLDYPRHAFTGAAYVRHDPDPTIS</sequence>
<proteinExistence type="predicted"/>
<dbReference type="PROSITE" id="PS50943">
    <property type="entry name" value="HTH_CROC1"/>
    <property type="match status" value="1"/>
</dbReference>
<dbReference type="InterPro" id="IPR041413">
    <property type="entry name" value="MLTR_LBD"/>
</dbReference>
<keyword evidence="3" id="KW-1185">Reference proteome</keyword>